<dbReference type="Proteomes" id="UP000184520">
    <property type="component" value="Unassembled WGS sequence"/>
</dbReference>
<dbReference type="AlphaFoldDB" id="A0A1M5PVX9"/>
<evidence type="ECO:0008006" key="3">
    <source>
        <dbReference type="Google" id="ProtNLM"/>
    </source>
</evidence>
<evidence type="ECO:0000313" key="1">
    <source>
        <dbReference type="EMBL" id="SHH05826.1"/>
    </source>
</evidence>
<dbReference type="RefSeq" id="WP_073324583.1">
    <property type="nucleotide sequence ID" value="NZ_FQWD01000006.1"/>
</dbReference>
<name>A0A1M5PVX9_9ALTE</name>
<reference evidence="2" key="1">
    <citation type="submission" date="2016-11" db="EMBL/GenBank/DDBJ databases">
        <authorList>
            <person name="Varghese N."/>
            <person name="Submissions S."/>
        </authorList>
    </citation>
    <scope>NUCLEOTIDE SEQUENCE [LARGE SCALE GENOMIC DNA]</scope>
    <source>
        <strain evidence="2">CGMCC 1.8995</strain>
    </source>
</reference>
<protein>
    <recommendedName>
        <fullName evidence="3">Lipoprotein</fullName>
    </recommendedName>
</protein>
<gene>
    <name evidence="1" type="ORF">SAMN05216361_3620</name>
</gene>
<proteinExistence type="predicted"/>
<evidence type="ECO:0000313" key="2">
    <source>
        <dbReference type="Proteomes" id="UP000184520"/>
    </source>
</evidence>
<accession>A0A1M5PVX9</accession>
<sequence length="220" mass="24705">MELQKWFSLPIIVLSLSACYHSTTPIDVKEVGSDVYVIDQEKKEVSVVRRDELVLLQRKDDQPIVLSSPMVLERELGITKNLVFNAKFKVLPGKVMYIGQIVDADFLELSNATDTTIDPATREETREAMREFNSDGFNMIQQIADNKIPNAGMTITFRDKDGFKLCQFDIPVKDFVRLTGPSGDNYAGLRLEGEITDSDITTSGIETIELVYRGFILSGD</sequence>
<dbReference type="EMBL" id="FQWD01000006">
    <property type="protein sequence ID" value="SHH05826.1"/>
    <property type="molecule type" value="Genomic_DNA"/>
</dbReference>
<organism evidence="1 2">
    <name type="scientific">Marisediminitalea aggregata</name>
    <dbReference type="NCBI Taxonomy" id="634436"/>
    <lineage>
        <taxon>Bacteria</taxon>
        <taxon>Pseudomonadati</taxon>
        <taxon>Pseudomonadota</taxon>
        <taxon>Gammaproteobacteria</taxon>
        <taxon>Alteromonadales</taxon>
        <taxon>Alteromonadaceae</taxon>
        <taxon>Marisediminitalea</taxon>
    </lineage>
</organism>
<keyword evidence="2" id="KW-1185">Reference proteome</keyword>
<dbReference type="PROSITE" id="PS51257">
    <property type="entry name" value="PROKAR_LIPOPROTEIN"/>
    <property type="match status" value="1"/>
</dbReference>